<dbReference type="NCBIfam" id="NF005792">
    <property type="entry name" value="PRK07630.1"/>
    <property type="match status" value="1"/>
</dbReference>
<keyword evidence="1" id="KW-1133">Transmembrane helix</keyword>
<sequence>MSFFAVLFALILEQARPLARGNWVHAGLLGWTRWSNRSLDAGKPHHGWITWTVAAVVPALLTLLVHWLLWRVSVLLAFAWSVAILYVTLGFRQFSHYFTDIRDALDDGDEATARELLAQWRQVDASELPRSEIVRHVIEYSVLAAHRHVFGVLSWFSVLAALGLGPAGAVFYRMSEFVARYWVYESKSATEDASPALQLAAVRAWGLIDFVPARVTALGFAVVGSFEDAIDAWRSYTQRFPANAPATSENRNDGVILAATSGAVNVRLGGEVLKTMFSPDASPAFQAGGLDGEDVTATESMPGRVAEVAHLRSIVGLVWRSVVLWMVLLALLTLARLLG</sequence>
<keyword evidence="1" id="KW-0812">Transmembrane</keyword>
<keyword evidence="3" id="KW-1185">Reference proteome</keyword>
<dbReference type="Pfam" id="PF03186">
    <property type="entry name" value="CobD_Cbib"/>
    <property type="match status" value="1"/>
</dbReference>
<feature type="transmembrane region" description="Helical" evidence="1">
    <location>
        <begin position="149"/>
        <end position="172"/>
    </location>
</feature>
<dbReference type="InterPro" id="IPR052966">
    <property type="entry name" value="Beta-lactamase_Reg"/>
</dbReference>
<evidence type="ECO:0000313" key="3">
    <source>
        <dbReference type="Proteomes" id="UP001596084"/>
    </source>
</evidence>
<evidence type="ECO:0000313" key="2">
    <source>
        <dbReference type="EMBL" id="MFC5520896.1"/>
    </source>
</evidence>
<proteinExistence type="inferred from homology"/>
<evidence type="ECO:0000256" key="1">
    <source>
        <dbReference type="HAMAP-Rule" id="MF_00024"/>
    </source>
</evidence>
<comment type="subcellular location">
    <subcellularLocation>
        <location evidence="1">Cell membrane</location>
        <topology evidence="1">Multi-pass membrane protein</topology>
    </subcellularLocation>
</comment>
<dbReference type="EMBL" id="JBHSMX010000012">
    <property type="protein sequence ID" value="MFC5520896.1"/>
    <property type="molecule type" value="Genomic_DNA"/>
</dbReference>
<protein>
    <recommendedName>
        <fullName evidence="1">Cobalamin biosynthesis protein CobD</fullName>
    </recommendedName>
</protein>
<dbReference type="PANTHER" id="PTHR38684">
    <property type="entry name" value="PROTEIN AMPE"/>
    <property type="match status" value="1"/>
</dbReference>
<dbReference type="HAMAP" id="MF_00024">
    <property type="entry name" value="CobD_CbiB"/>
    <property type="match status" value="1"/>
</dbReference>
<dbReference type="Proteomes" id="UP001596084">
    <property type="component" value="Unassembled WGS sequence"/>
</dbReference>
<comment type="function">
    <text evidence="1">Converts cobyric acid to cobinamide by the addition of aminopropanol on the F carboxylic group.</text>
</comment>
<comment type="similarity">
    <text evidence="1">Belongs to the CobD/CbiB family.</text>
</comment>
<comment type="caution">
    <text evidence="1">Lacks conserved residue(s) required for the propagation of feature annotation.</text>
</comment>
<keyword evidence="1" id="KW-0472">Membrane</keyword>
<feature type="transmembrane region" description="Helical" evidence="1">
    <location>
        <begin position="72"/>
        <end position="91"/>
    </location>
</feature>
<dbReference type="RefSeq" id="WP_068833514.1">
    <property type="nucleotide sequence ID" value="NZ_JBHSMX010000012.1"/>
</dbReference>
<dbReference type="PANTHER" id="PTHR38684:SF1">
    <property type="entry name" value="PROTEIN AMPE"/>
    <property type="match status" value="1"/>
</dbReference>
<comment type="caution">
    <text evidence="2">The sequence shown here is derived from an EMBL/GenBank/DDBJ whole genome shotgun (WGS) entry which is preliminary data.</text>
</comment>
<feature type="transmembrane region" description="Helical" evidence="1">
    <location>
        <begin position="317"/>
        <end position="338"/>
    </location>
</feature>
<gene>
    <name evidence="1" type="primary">cobD</name>
    <name evidence="2" type="ORF">ACFPP7_08190</name>
</gene>
<name>A0ABW0Q7Q7_9BURK</name>
<accession>A0ABW0Q7Q7</accession>
<organism evidence="2 3">
    <name type="scientific">Polaromonas jejuensis</name>
    <dbReference type="NCBI Taxonomy" id="457502"/>
    <lineage>
        <taxon>Bacteria</taxon>
        <taxon>Pseudomonadati</taxon>
        <taxon>Pseudomonadota</taxon>
        <taxon>Betaproteobacteria</taxon>
        <taxon>Burkholderiales</taxon>
        <taxon>Comamonadaceae</taxon>
        <taxon>Polaromonas</taxon>
    </lineage>
</organism>
<reference evidence="3" key="1">
    <citation type="journal article" date="2019" name="Int. J. Syst. Evol. Microbiol.">
        <title>The Global Catalogue of Microorganisms (GCM) 10K type strain sequencing project: providing services to taxonomists for standard genome sequencing and annotation.</title>
        <authorList>
            <consortium name="The Broad Institute Genomics Platform"/>
            <consortium name="The Broad Institute Genome Sequencing Center for Infectious Disease"/>
            <person name="Wu L."/>
            <person name="Ma J."/>
        </authorList>
    </citation>
    <scope>NUCLEOTIDE SEQUENCE [LARGE SCALE GENOMIC DNA]</scope>
    <source>
        <strain evidence="3">CGMCC 4.7277</strain>
    </source>
</reference>
<feature type="transmembrane region" description="Helical" evidence="1">
    <location>
        <begin position="45"/>
        <end position="65"/>
    </location>
</feature>
<keyword evidence="1" id="KW-1003">Cell membrane</keyword>
<comment type="pathway">
    <text evidence="1">Cofactor biosynthesis; adenosylcobalamin biosynthesis.</text>
</comment>
<dbReference type="InterPro" id="IPR004485">
    <property type="entry name" value="Cobalamin_biosynth_CobD/CbiB"/>
</dbReference>
<keyword evidence="1" id="KW-0169">Cobalamin biosynthesis</keyword>